<evidence type="ECO:0000256" key="7">
    <source>
        <dbReference type="ARBA" id="ARBA00022989"/>
    </source>
</evidence>
<dbReference type="PANTHER" id="PTHR34308">
    <property type="entry name" value="COBALAMIN BIOSYNTHESIS PROTEIN CBIB"/>
    <property type="match status" value="1"/>
</dbReference>
<comment type="subcellular location">
    <subcellularLocation>
        <location evidence="1 9">Cell membrane</location>
        <topology evidence="1 9">Multi-pass membrane protein</topology>
    </subcellularLocation>
</comment>
<reference evidence="10 11" key="1">
    <citation type="journal article" date="2019" name="Anaerobe">
        <title>Detection of Robinsoniella peoriensis in multiple bone samples of a trauma patient.</title>
        <authorList>
            <person name="Schrottner P."/>
            <person name="Hartwich K."/>
            <person name="Bunk B."/>
            <person name="Schober I."/>
            <person name="Helbig S."/>
            <person name="Rudolph W.W."/>
            <person name="Gunzer F."/>
        </authorList>
    </citation>
    <scope>NUCLEOTIDE SEQUENCE [LARGE SCALE GENOMIC DNA]</scope>
    <source>
        <strain evidence="10 11">DSM 106044</strain>
    </source>
</reference>
<name>A0A4V6YR62_9FIRM</name>
<keyword evidence="5 9" id="KW-0169">Cobalamin biosynthesis</keyword>
<dbReference type="NCBIfam" id="TIGR00380">
    <property type="entry name" value="cobal_cbiB"/>
    <property type="match status" value="1"/>
</dbReference>
<feature type="transmembrane region" description="Helical" evidence="9">
    <location>
        <begin position="54"/>
        <end position="74"/>
    </location>
</feature>
<feature type="transmembrane region" description="Helical" evidence="9">
    <location>
        <begin position="81"/>
        <end position="99"/>
    </location>
</feature>
<dbReference type="Pfam" id="PF03186">
    <property type="entry name" value="CobD_Cbib"/>
    <property type="match status" value="1"/>
</dbReference>
<evidence type="ECO:0000256" key="4">
    <source>
        <dbReference type="ARBA" id="ARBA00022475"/>
    </source>
</evidence>
<dbReference type="GO" id="GO:0015420">
    <property type="term" value="F:ABC-type vitamin B12 transporter activity"/>
    <property type="evidence" value="ECO:0007669"/>
    <property type="project" value="UniProtKB-UniRule"/>
</dbReference>
<dbReference type="RefSeq" id="WP_027296927.1">
    <property type="nucleotide sequence ID" value="NZ_CAUSDN010000153.1"/>
</dbReference>
<evidence type="ECO:0000256" key="3">
    <source>
        <dbReference type="ARBA" id="ARBA00006263"/>
    </source>
</evidence>
<protein>
    <recommendedName>
        <fullName evidence="9">Cobalamin biosynthesis protein CobD</fullName>
    </recommendedName>
</protein>
<dbReference type="InterPro" id="IPR004485">
    <property type="entry name" value="Cobalamin_biosynth_CobD/CbiB"/>
</dbReference>
<comment type="caution">
    <text evidence="10">The sequence shown here is derived from an EMBL/GenBank/DDBJ whole genome shotgun (WGS) entry which is preliminary data.</text>
</comment>
<evidence type="ECO:0000256" key="2">
    <source>
        <dbReference type="ARBA" id="ARBA00004953"/>
    </source>
</evidence>
<keyword evidence="8 9" id="KW-0472">Membrane</keyword>
<dbReference type="HAMAP" id="MF_00024">
    <property type="entry name" value="CobD_CbiB"/>
    <property type="match status" value="1"/>
</dbReference>
<dbReference type="GO" id="GO:0048472">
    <property type="term" value="F:threonine-phosphate decarboxylase activity"/>
    <property type="evidence" value="ECO:0007669"/>
    <property type="project" value="InterPro"/>
</dbReference>
<keyword evidence="6 9" id="KW-0812">Transmembrane</keyword>
<keyword evidence="11" id="KW-1185">Reference proteome</keyword>
<comment type="similarity">
    <text evidence="3 9">Belongs to the CobD/CbiB family.</text>
</comment>
<dbReference type="AlphaFoldDB" id="A0A4V6YR62"/>
<evidence type="ECO:0000313" key="11">
    <source>
        <dbReference type="Proteomes" id="UP000306509"/>
    </source>
</evidence>
<organism evidence="10 11">
    <name type="scientific">Robinsoniella peoriensis</name>
    <dbReference type="NCBI Taxonomy" id="180332"/>
    <lineage>
        <taxon>Bacteria</taxon>
        <taxon>Bacillati</taxon>
        <taxon>Bacillota</taxon>
        <taxon>Clostridia</taxon>
        <taxon>Lachnospirales</taxon>
        <taxon>Lachnospiraceae</taxon>
        <taxon>Robinsoniella</taxon>
    </lineage>
</organism>
<dbReference type="GO" id="GO:0009236">
    <property type="term" value="P:cobalamin biosynthetic process"/>
    <property type="evidence" value="ECO:0007669"/>
    <property type="project" value="UniProtKB-UniRule"/>
</dbReference>
<keyword evidence="4 9" id="KW-1003">Cell membrane</keyword>
<feature type="transmembrane region" description="Helical" evidence="9">
    <location>
        <begin position="159"/>
        <end position="177"/>
    </location>
</feature>
<evidence type="ECO:0000256" key="9">
    <source>
        <dbReference type="HAMAP-Rule" id="MF_00024"/>
    </source>
</evidence>
<evidence type="ECO:0000256" key="6">
    <source>
        <dbReference type="ARBA" id="ARBA00022692"/>
    </source>
</evidence>
<sequence>MLSSILALILGFLLDLLIGDPHFIYHPIRLVGNLISVTEKGLRKLFPKTEKGELTAGVVLVVIVAGVTTAVPWLILYLAGLVNSTLVFILQTIMCYQLLATKSLKSESMKVYDKLKEKDLEGGRYAVSMIVGRDTKSLDETGVTKAAVETVAENTSDGIIAPMLFMAIGGAVFGYFYKAVNTMDSMVGYKNDKYLYFGRFAAKLDDVVNYIPARLCAYLMIGASFLAGLSSKDAFRIYKRDRYNHASPNSAQTEAVMAGALQIQLAGDACYFGKLYKKPTIGDPIRAVEPEDIKRANVLLYATAILSLFAFAVVKLAVWGFIFM</sequence>
<dbReference type="GO" id="GO:0005886">
    <property type="term" value="C:plasma membrane"/>
    <property type="evidence" value="ECO:0007669"/>
    <property type="project" value="UniProtKB-SubCell"/>
</dbReference>
<keyword evidence="7 9" id="KW-1133">Transmembrane helix</keyword>
<dbReference type="EMBL" id="QGQD01000001">
    <property type="protein sequence ID" value="TLD02988.1"/>
    <property type="molecule type" value="Genomic_DNA"/>
</dbReference>
<evidence type="ECO:0000256" key="8">
    <source>
        <dbReference type="ARBA" id="ARBA00023136"/>
    </source>
</evidence>
<accession>A0A4V6YR62</accession>
<dbReference type="PANTHER" id="PTHR34308:SF1">
    <property type="entry name" value="COBALAMIN BIOSYNTHESIS PROTEIN CBIB"/>
    <property type="match status" value="1"/>
</dbReference>
<evidence type="ECO:0000313" key="10">
    <source>
        <dbReference type="EMBL" id="TLD02988.1"/>
    </source>
</evidence>
<dbReference type="Proteomes" id="UP000306509">
    <property type="component" value="Unassembled WGS sequence"/>
</dbReference>
<evidence type="ECO:0000256" key="1">
    <source>
        <dbReference type="ARBA" id="ARBA00004651"/>
    </source>
</evidence>
<comment type="function">
    <text evidence="9">Converts cobyric acid to cobinamide by the addition of aminopropanol on the F carboxylic group.</text>
</comment>
<feature type="transmembrane region" description="Helical" evidence="9">
    <location>
        <begin position="298"/>
        <end position="322"/>
    </location>
</feature>
<dbReference type="UniPathway" id="UPA00148"/>
<gene>
    <name evidence="9" type="primary">cobD</name>
    <name evidence="10" type="ORF">DSM106044_00011</name>
</gene>
<dbReference type="STRING" id="180332.GCA_000797495_02540"/>
<proteinExistence type="inferred from homology"/>
<comment type="caution">
    <text evidence="9">Lacks conserved residue(s) required for the propagation of feature annotation.</text>
</comment>
<comment type="pathway">
    <text evidence="2 9">Cofactor biosynthesis; adenosylcobalamin biosynthesis.</text>
</comment>
<evidence type="ECO:0000256" key="5">
    <source>
        <dbReference type="ARBA" id="ARBA00022573"/>
    </source>
</evidence>